<evidence type="ECO:0000313" key="4">
    <source>
        <dbReference type="EMBL" id="MFC6998470.1"/>
    </source>
</evidence>
<protein>
    <submittedName>
        <fullName evidence="4">GNAT family N-acetyltransferase</fullName>
        <ecNumber evidence="4">2.3.-.-</ecNumber>
    </submittedName>
</protein>
<name>A0ABW2DLE2_9BACT</name>
<dbReference type="EMBL" id="JBHSYQ010000005">
    <property type="protein sequence ID" value="MFC6998470.1"/>
    <property type="molecule type" value="Genomic_DNA"/>
</dbReference>
<sequence>MAAALAYRNAIISDLPKVVEIYNSSVASGMVTADTEPVTVQSRYAWFEAHNPETRPLWLVIEDDETVGWVSFQSFYDRPAYNATAEINIYLCPEKQNSGLGKQILQYAINMAPQLGIKTLIGYIFAHNEPTLRLFRSFWFEDWGTLPNIAMIEGEERTLKILGKRILP</sequence>
<keyword evidence="2 4" id="KW-0012">Acyltransferase</keyword>
<evidence type="ECO:0000256" key="2">
    <source>
        <dbReference type="ARBA" id="ARBA00023315"/>
    </source>
</evidence>
<evidence type="ECO:0000256" key="1">
    <source>
        <dbReference type="ARBA" id="ARBA00022679"/>
    </source>
</evidence>
<keyword evidence="1 4" id="KW-0808">Transferase</keyword>
<dbReference type="SUPFAM" id="SSF55729">
    <property type="entry name" value="Acyl-CoA N-acyltransferases (Nat)"/>
    <property type="match status" value="1"/>
</dbReference>
<dbReference type="RefSeq" id="WP_066617466.1">
    <property type="nucleotide sequence ID" value="NZ_JBHSYQ010000005.1"/>
</dbReference>
<evidence type="ECO:0000313" key="5">
    <source>
        <dbReference type="Proteomes" id="UP001596405"/>
    </source>
</evidence>
<proteinExistence type="predicted"/>
<dbReference type="PANTHER" id="PTHR43072:SF23">
    <property type="entry name" value="UPF0039 PROTEIN C11D3.02C"/>
    <property type="match status" value="1"/>
</dbReference>
<dbReference type="InterPro" id="IPR000182">
    <property type="entry name" value="GNAT_dom"/>
</dbReference>
<dbReference type="EC" id="2.3.-.-" evidence="4"/>
<keyword evidence="5" id="KW-1185">Reference proteome</keyword>
<reference evidence="5" key="1">
    <citation type="journal article" date="2019" name="Int. J. Syst. Evol. Microbiol.">
        <title>The Global Catalogue of Microorganisms (GCM) 10K type strain sequencing project: providing services to taxonomists for standard genome sequencing and annotation.</title>
        <authorList>
            <consortium name="The Broad Institute Genomics Platform"/>
            <consortium name="The Broad Institute Genome Sequencing Center for Infectious Disease"/>
            <person name="Wu L."/>
            <person name="Ma J."/>
        </authorList>
    </citation>
    <scope>NUCLEOTIDE SEQUENCE [LARGE SCALE GENOMIC DNA]</scope>
    <source>
        <strain evidence="5">CGMCC 4.7393</strain>
    </source>
</reference>
<dbReference type="GO" id="GO:0016746">
    <property type="term" value="F:acyltransferase activity"/>
    <property type="evidence" value="ECO:0007669"/>
    <property type="project" value="UniProtKB-KW"/>
</dbReference>
<evidence type="ECO:0000259" key="3">
    <source>
        <dbReference type="PROSITE" id="PS51186"/>
    </source>
</evidence>
<dbReference type="Pfam" id="PF00583">
    <property type="entry name" value="Acetyltransf_1"/>
    <property type="match status" value="1"/>
</dbReference>
<dbReference type="Gene3D" id="3.40.630.30">
    <property type="match status" value="1"/>
</dbReference>
<dbReference type="PANTHER" id="PTHR43072">
    <property type="entry name" value="N-ACETYLTRANSFERASE"/>
    <property type="match status" value="1"/>
</dbReference>
<gene>
    <name evidence="4" type="ORF">ACFQHR_12605</name>
</gene>
<dbReference type="PROSITE" id="PS51186">
    <property type="entry name" value="GNAT"/>
    <property type="match status" value="1"/>
</dbReference>
<comment type="caution">
    <text evidence="4">The sequence shown here is derived from an EMBL/GenBank/DDBJ whole genome shotgun (WGS) entry which is preliminary data.</text>
</comment>
<accession>A0ABW2DLE2</accession>
<organism evidence="4 5">
    <name type="scientific">Rufibacter roseus</name>
    <dbReference type="NCBI Taxonomy" id="1567108"/>
    <lineage>
        <taxon>Bacteria</taxon>
        <taxon>Pseudomonadati</taxon>
        <taxon>Bacteroidota</taxon>
        <taxon>Cytophagia</taxon>
        <taxon>Cytophagales</taxon>
        <taxon>Hymenobacteraceae</taxon>
        <taxon>Rufibacter</taxon>
    </lineage>
</organism>
<feature type="domain" description="N-acetyltransferase" evidence="3">
    <location>
        <begin position="5"/>
        <end position="168"/>
    </location>
</feature>
<dbReference type="InterPro" id="IPR016181">
    <property type="entry name" value="Acyl_CoA_acyltransferase"/>
</dbReference>
<dbReference type="Proteomes" id="UP001596405">
    <property type="component" value="Unassembled WGS sequence"/>
</dbReference>